<feature type="transmembrane region" description="Helical" evidence="6">
    <location>
        <begin position="55"/>
        <end position="76"/>
    </location>
</feature>
<keyword evidence="4 6" id="KW-1133">Transmembrane helix</keyword>
<dbReference type="RefSeq" id="XP_018002685.1">
    <property type="nucleotide sequence ID" value="XM_018141665.1"/>
</dbReference>
<dbReference type="Proteomes" id="UP000038010">
    <property type="component" value="Unassembled WGS sequence"/>
</dbReference>
<dbReference type="PANTHER" id="PTHR48022">
    <property type="entry name" value="PLASTIDIC GLUCOSE TRANSPORTER 4"/>
    <property type="match status" value="1"/>
</dbReference>
<feature type="transmembrane region" description="Helical" evidence="6">
    <location>
        <begin position="134"/>
        <end position="153"/>
    </location>
</feature>
<dbReference type="Gene3D" id="1.20.1250.20">
    <property type="entry name" value="MFS general substrate transporter like domains"/>
    <property type="match status" value="1"/>
</dbReference>
<accession>A0A0N1H7S9</accession>
<proteinExistence type="inferred from homology"/>
<evidence type="ECO:0000313" key="8">
    <source>
        <dbReference type="EMBL" id="KPI42722.1"/>
    </source>
</evidence>
<dbReference type="InterPro" id="IPR050360">
    <property type="entry name" value="MFS_Sugar_Transporters"/>
</dbReference>
<dbReference type="FunFam" id="1.20.1250.20:FF:000149">
    <property type="entry name" value="MFS transporter, SP family, general alpha glucoside:H+ symporter"/>
    <property type="match status" value="1"/>
</dbReference>
<evidence type="ECO:0000256" key="4">
    <source>
        <dbReference type="ARBA" id="ARBA00022989"/>
    </source>
</evidence>
<feature type="transmembrane region" description="Helical" evidence="6">
    <location>
        <begin position="389"/>
        <end position="417"/>
    </location>
</feature>
<comment type="subcellular location">
    <subcellularLocation>
        <location evidence="1">Membrane</location>
        <topology evidence="1">Multi-pass membrane protein</topology>
    </subcellularLocation>
</comment>
<evidence type="ECO:0000256" key="1">
    <source>
        <dbReference type="ARBA" id="ARBA00004141"/>
    </source>
</evidence>
<comment type="similarity">
    <text evidence="2">Belongs to the major facilitator superfamily. Sugar transporter (TC 2.A.1.1) family.</text>
</comment>
<gene>
    <name evidence="8" type="ORF">AB675_1751</name>
</gene>
<dbReference type="PANTHER" id="PTHR48022:SF56">
    <property type="entry name" value="MAJOR FACILITATOR SUPERFAMILY (MFS) PROFILE DOMAIN-CONTAINING PROTEIN-RELATED"/>
    <property type="match status" value="1"/>
</dbReference>
<dbReference type="InterPro" id="IPR005828">
    <property type="entry name" value="MFS_sugar_transport-like"/>
</dbReference>
<dbReference type="OrthoDB" id="6612291at2759"/>
<dbReference type="AlphaFoldDB" id="A0A0N1H7S9"/>
<keyword evidence="3 6" id="KW-0812">Transmembrane</keyword>
<reference evidence="8 9" key="1">
    <citation type="submission" date="2015-06" db="EMBL/GenBank/DDBJ databases">
        <title>Draft genome of the ant-associated black yeast Phialophora attae CBS 131958.</title>
        <authorList>
            <person name="Moreno L.F."/>
            <person name="Stielow B.J."/>
            <person name="de Hoog S."/>
            <person name="Vicente V.A."/>
            <person name="Weiss V.A."/>
            <person name="de Vries M."/>
            <person name="Cruz L.M."/>
            <person name="Souza E.M."/>
        </authorList>
    </citation>
    <scope>NUCLEOTIDE SEQUENCE [LARGE SCALE GENOMIC DNA]</scope>
    <source>
        <strain evidence="8 9">CBS 131958</strain>
    </source>
</reference>
<dbReference type="SUPFAM" id="SSF103473">
    <property type="entry name" value="MFS general substrate transporter"/>
    <property type="match status" value="1"/>
</dbReference>
<feature type="transmembrane region" description="Helical" evidence="6">
    <location>
        <begin position="159"/>
        <end position="181"/>
    </location>
</feature>
<dbReference type="GeneID" id="28733545"/>
<dbReference type="PROSITE" id="PS50850">
    <property type="entry name" value="MFS"/>
    <property type="match status" value="1"/>
</dbReference>
<keyword evidence="5 6" id="KW-0472">Membrane</keyword>
<dbReference type="EMBL" id="LFJN01000006">
    <property type="protein sequence ID" value="KPI42722.1"/>
    <property type="molecule type" value="Genomic_DNA"/>
</dbReference>
<evidence type="ECO:0000259" key="7">
    <source>
        <dbReference type="PROSITE" id="PS50850"/>
    </source>
</evidence>
<feature type="transmembrane region" description="Helical" evidence="6">
    <location>
        <begin position="358"/>
        <end position="377"/>
    </location>
</feature>
<evidence type="ECO:0000256" key="5">
    <source>
        <dbReference type="ARBA" id="ARBA00023136"/>
    </source>
</evidence>
<organism evidence="8 9">
    <name type="scientific">Cyphellophora attinorum</name>
    <dbReference type="NCBI Taxonomy" id="1664694"/>
    <lineage>
        <taxon>Eukaryota</taxon>
        <taxon>Fungi</taxon>
        <taxon>Dikarya</taxon>
        <taxon>Ascomycota</taxon>
        <taxon>Pezizomycotina</taxon>
        <taxon>Eurotiomycetes</taxon>
        <taxon>Chaetothyriomycetidae</taxon>
        <taxon>Chaetothyriales</taxon>
        <taxon>Cyphellophoraceae</taxon>
        <taxon>Cyphellophora</taxon>
    </lineage>
</organism>
<keyword evidence="9" id="KW-1185">Reference proteome</keyword>
<evidence type="ECO:0000313" key="9">
    <source>
        <dbReference type="Proteomes" id="UP000038010"/>
    </source>
</evidence>
<dbReference type="InterPro" id="IPR005829">
    <property type="entry name" value="Sugar_transporter_CS"/>
</dbReference>
<sequence length="536" mass="59396">MVEKTADDVVAAVPGEYHHADPKRSNSVVISRARAATEKEQKMSLLEGIRTYPKAIGWSLLISLCIAMEAFDLCLLNTFYAMPQFQETFGTLQEDGSYELSATWQTGLSNGTQCGQIIGLIINGWVSERFGYRYTSIGCLTLIAAFVSLLFTATTPQQLLAGNILCGVPWGVFQTLCITYASEVCPVALRGYLTTWVNFCWGLGQVIGVGAVRGCLDIEGRMAWRIPYALQWIWPVPLACGIWLAPESPWWLVRKGRLDDAKKSLFRLTSVNRQHDFDADETVAMIAHTTQLEQQIASGASYLDLFKGTDLRRTEIVCMVWAIQNLSGNSFSGYATYFLLQAGLDPANAMNFTLGKHGINMVGVFGAWFLMSLGVGRRRFLGIPSDREAASMATGCIMLVWALFYQLTVGTVCYSLVAEISTRRLQIKTVAFGRVCYAVVAIITNVLTPRMLNPTAWDWGNYAGFFWAGSCFLSIIYTYFRVPEPRGRTFAELDLLFEKGVSARKFKTTKVDVFEEDVGGGVVGEVEKKLGGEERV</sequence>
<evidence type="ECO:0000256" key="3">
    <source>
        <dbReference type="ARBA" id="ARBA00022692"/>
    </source>
</evidence>
<name>A0A0N1H7S9_9EURO</name>
<feature type="domain" description="Major facilitator superfamily (MFS) profile" evidence="7">
    <location>
        <begin position="58"/>
        <end position="486"/>
    </location>
</feature>
<dbReference type="GO" id="GO:0005351">
    <property type="term" value="F:carbohydrate:proton symporter activity"/>
    <property type="evidence" value="ECO:0007669"/>
    <property type="project" value="TreeGrafter"/>
</dbReference>
<feature type="transmembrane region" description="Helical" evidence="6">
    <location>
        <begin position="429"/>
        <end position="447"/>
    </location>
</feature>
<dbReference type="InterPro" id="IPR020846">
    <property type="entry name" value="MFS_dom"/>
</dbReference>
<protein>
    <submittedName>
        <fullName evidence="8">General alpha-glucoside permease</fullName>
    </submittedName>
</protein>
<dbReference type="VEuPathDB" id="FungiDB:AB675_1751"/>
<dbReference type="GO" id="GO:0016020">
    <property type="term" value="C:membrane"/>
    <property type="evidence" value="ECO:0007669"/>
    <property type="project" value="UniProtKB-SubCell"/>
</dbReference>
<comment type="caution">
    <text evidence="8">The sequence shown here is derived from an EMBL/GenBank/DDBJ whole genome shotgun (WGS) entry which is preliminary data.</text>
</comment>
<evidence type="ECO:0000256" key="2">
    <source>
        <dbReference type="ARBA" id="ARBA00010992"/>
    </source>
</evidence>
<feature type="transmembrane region" description="Helical" evidence="6">
    <location>
        <begin position="459"/>
        <end position="480"/>
    </location>
</feature>
<dbReference type="InterPro" id="IPR036259">
    <property type="entry name" value="MFS_trans_sf"/>
</dbReference>
<dbReference type="Pfam" id="PF00083">
    <property type="entry name" value="Sugar_tr"/>
    <property type="match status" value="2"/>
</dbReference>
<feature type="transmembrane region" description="Helical" evidence="6">
    <location>
        <begin position="193"/>
        <end position="212"/>
    </location>
</feature>
<dbReference type="PROSITE" id="PS00217">
    <property type="entry name" value="SUGAR_TRANSPORT_2"/>
    <property type="match status" value="1"/>
</dbReference>
<evidence type="ECO:0000256" key="6">
    <source>
        <dbReference type="SAM" id="Phobius"/>
    </source>
</evidence>